<feature type="transmembrane region" description="Helical" evidence="1">
    <location>
        <begin position="29"/>
        <end position="47"/>
    </location>
</feature>
<dbReference type="EMBL" id="FZOQ01000010">
    <property type="protein sequence ID" value="SNS64591.1"/>
    <property type="molecule type" value="Genomic_DNA"/>
</dbReference>
<proteinExistence type="predicted"/>
<reference evidence="3" key="1">
    <citation type="submission" date="2017-06" db="EMBL/GenBank/DDBJ databases">
        <authorList>
            <person name="Varghese N."/>
            <person name="Submissions S."/>
        </authorList>
    </citation>
    <scope>NUCLEOTIDE SEQUENCE [LARGE SCALE GENOMIC DNA]</scope>
    <source>
        <strain evidence="3">NKM1</strain>
    </source>
</reference>
<feature type="transmembrane region" description="Helical" evidence="1">
    <location>
        <begin position="5"/>
        <end position="23"/>
    </location>
</feature>
<dbReference type="RefSeq" id="WP_089319494.1">
    <property type="nucleotide sequence ID" value="NZ_FZOQ01000010.1"/>
</dbReference>
<dbReference type="AlphaFoldDB" id="A0A239G681"/>
<keyword evidence="1" id="KW-0472">Membrane</keyword>
<accession>A0A239G681</accession>
<keyword evidence="1" id="KW-1133">Transmembrane helix</keyword>
<keyword evidence="1" id="KW-0812">Transmembrane</keyword>
<evidence type="ECO:0000313" key="2">
    <source>
        <dbReference type="EMBL" id="SNS64591.1"/>
    </source>
</evidence>
<gene>
    <name evidence="2" type="ORF">SAMN06296052_11082</name>
</gene>
<evidence type="ECO:0000313" key="3">
    <source>
        <dbReference type="Proteomes" id="UP000198432"/>
    </source>
</evidence>
<protein>
    <submittedName>
        <fullName evidence="2">Uncharacterized protein</fullName>
    </submittedName>
</protein>
<dbReference type="Proteomes" id="UP000198432">
    <property type="component" value="Unassembled WGS sequence"/>
</dbReference>
<organism evidence="2 3">
    <name type="scientific">Pontibacter ummariensis</name>
    <dbReference type="NCBI Taxonomy" id="1610492"/>
    <lineage>
        <taxon>Bacteria</taxon>
        <taxon>Pseudomonadati</taxon>
        <taxon>Bacteroidota</taxon>
        <taxon>Cytophagia</taxon>
        <taxon>Cytophagales</taxon>
        <taxon>Hymenobacteraceae</taxon>
        <taxon>Pontibacter</taxon>
    </lineage>
</organism>
<evidence type="ECO:0000256" key="1">
    <source>
        <dbReference type="SAM" id="Phobius"/>
    </source>
</evidence>
<sequence length="80" mass="9297">MNRYVFWVLIILPWFILAVFLTQNRDASVRALALIMLLIHLCIVVNARRKAVGLSAAETFKAFVPLWGAQEYNRLFFQEV</sequence>
<keyword evidence="3" id="KW-1185">Reference proteome</keyword>
<name>A0A239G681_9BACT</name>
<dbReference type="OrthoDB" id="853534at2"/>